<evidence type="ECO:0000256" key="22">
    <source>
        <dbReference type="SAM" id="Coils"/>
    </source>
</evidence>
<evidence type="ECO:0000256" key="17">
    <source>
        <dbReference type="ARBA" id="ARBA00064003"/>
    </source>
</evidence>
<keyword evidence="28" id="KW-1185">Reference proteome</keyword>
<comment type="caution">
    <text evidence="27">The sequence shown here is derived from an EMBL/GenBank/DDBJ whole genome shotgun (WGS) entry which is preliminary data.</text>
</comment>
<dbReference type="CDD" id="cd00082">
    <property type="entry name" value="HisKA"/>
    <property type="match status" value="1"/>
</dbReference>
<gene>
    <name evidence="27" type="ORF">DZC73_03155</name>
</gene>
<dbReference type="InterPro" id="IPR011006">
    <property type="entry name" value="CheY-like_superfamily"/>
</dbReference>
<evidence type="ECO:0000256" key="8">
    <source>
        <dbReference type="ARBA" id="ARBA00022729"/>
    </source>
</evidence>
<dbReference type="OrthoDB" id="8577169at2"/>
<dbReference type="SMART" id="SM00387">
    <property type="entry name" value="HATPase_c"/>
    <property type="match status" value="1"/>
</dbReference>
<evidence type="ECO:0000256" key="6">
    <source>
        <dbReference type="ARBA" id="ARBA00022679"/>
    </source>
</evidence>
<dbReference type="SMART" id="SM00388">
    <property type="entry name" value="HisKA"/>
    <property type="match status" value="1"/>
</dbReference>
<evidence type="ECO:0000256" key="20">
    <source>
        <dbReference type="PROSITE-ProRule" id="PRU00110"/>
    </source>
</evidence>
<dbReference type="PROSITE" id="PS50894">
    <property type="entry name" value="HPT"/>
    <property type="match status" value="1"/>
</dbReference>
<dbReference type="GO" id="GO:0005886">
    <property type="term" value="C:plasma membrane"/>
    <property type="evidence" value="ECO:0007669"/>
    <property type="project" value="UniProtKB-SubCell"/>
</dbReference>
<dbReference type="Gene3D" id="3.40.50.2300">
    <property type="match status" value="1"/>
</dbReference>
<evidence type="ECO:0000256" key="5">
    <source>
        <dbReference type="ARBA" id="ARBA00022553"/>
    </source>
</evidence>
<evidence type="ECO:0000256" key="7">
    <source>
        <dbReference type="ARBA" id="ARBA00022692"/>
    </source>
</evidence>
<evidence type="ECO:0000256" key="2">
    <source>
        <dbReference type="ARBA" id="ARBA00004651"/>
    </source>
</evidence>
<evidence type="ECO:0000256" key="12">
    <source>
        <dbReference type="ARBA" id="ARBA00022989"/>
    </source>
</evidence>
<keyword evidence="15 23" id="KW-0472">Membrane</keyword>
<evidence type="ECO:0000256" key="13">
    <source>
        <dbReference type="ARBA" id="ARBA00023012"/>
    </source>
</evidence>
<accession>A0A3N7HUN5</accession>
<dbReference type="SUPFAM" id="SSF47384">
    <property type="entry name" value="Homodimeric domain of signal transducing histidine kinase"/>
    <property type="match status" value="1"/>
</dbReference>
<dbReference type="SUPFAM" id="SSF47226">
    <property type="entry name" value="Histidine-containing phosphotransfer domain, HPT domain"/>
    <property type="match status" value="1"/>
</dbReference>
<dbReference type="PROSITE" id="PS50109">
    <property type="entry name" value="HIS_KIN"/>
    <property type="match status" value="1"/>
</dbReference>
<keyword evidence="8" id="KW-0732">Signal</keyword>
<keyword evidence="9" id="KW-0547">Nucleotide-binding</keyword>
<dbReference type="InterPro" id="IPR036641">
    <property type="entry name" value="HPT_dom_sf"/>
</dbReference>
<keyword evidence="13" id="KW-0902">Two-component regulatory system</keyword>
<protein>
    <recommendedName>
        <fullName evidence="18">Sensory/regulatory protein RpfC</fullName>
        <ecNumber evidence="3">2.7.13.3</ecNumber>
    </recommendedName>
    <alternativeName>
        <fullName evidence="19">Virulence sensor protein BvgS</fullName>
    </alternativeName>
</protein>
<dbReference type="InterPro" id="IPR036097">
    <property type="entry name" value="HisK_dim/P_sf"/>
</dbReference>
<name>A0A3N7HUN5_9BURK</name>
<comment type="catalytic activity">
    <reaction evidence="1">
        <text>ATP + protein L-histidine = ADP + protein N-phospho-L-histidine.</text>
        <dbReference type="EC" id="2.7.13.3"/>
    </reaction>
</comment>
<evidence type="ECO:0000256" key="10">
    <source>
        <dbReference type="ARBA" id="ARBA00022777"/>
    </source>
</evidence>
<feature type="domain" description="Histidine kinase" evidence="24">
    <location>
        <begin position="254"/>
        <end position="474"/>
    </location>
</feature>
<sequence>MNQELISEGSHQSPRDRARRIWLSLIGFALALALLGAAYVQWRQYDLLDGTTHFQNDALGWSFFQLEAEQLRLRNEMQQAVLNPQEDPAQKLQLRYDIFVSRLGLVDHERAARIMAAQASYAPTMAQVRTFVKHADRYFGETPQAKLTPDTLKALQTELDTLSVPLHDLSLSASHLLYERVTQRNNAVRTQSKQGIALTFFQCVLLLVFAFVVLRQFRALLQRRERLEILADRLTAARAEAESASRAKSVFLANMSHEIRTPFHGLLGMMSLLQETPLSSQQAGYLHTAKESAHHLLAILNDILDISKLESGSLHVVPEPVDLARLVRDVDALMRVQAQSKGLSLNVTMDSDVPRWVRADPTRLKQILFNMLSNAVKFTAVGHVHLRVEAGTGPAAGCVVFSVIDTGIGMDEATQARVFQRFVQGDDTTSRRHGGAGLGLEISRSLARLMGGDITVKSAPGEGSTFVFSVPLLKIGPPSASAHLPPTGSEGPGRMLKVLVAEDHPVNRIYLEAVLDKLGHQAVFAENGEEAVRAAQEQDFDIVLMDLHMPVMDGFAAARAIRALPLPRGAMPIVALTADAFQDSQEQARLAGMDEMITKPAHLPQLRDLLVRYGGAPSASHAPPSAPAPDSHADIVDRATVEQFHATLSPQKYTALLGSFFESQSAMLSRLRESADAGDRSTVWNQAHALKGAALSLGLRAVVEQAEEVKQAAAGTARPNLHTTLDSLERHLMITRDLCQSLGWLPAAPAQGRTVN</sequence>
<keyword evidence="11" id="KW-0067">ATP-binding</keyword>
<comment type="subcellular location">
    <subcellularLocation>
        <location evidence="2">Cell membrane</location>
        <topology evidence="2">Multi-pass membrane protein</topology>
    </subcellularLocation>
</comment>
<dbReference type="InterPro" id="IPR008207">
    <property type="entry name" value="Sig_transdc_His_kin_Hpt_dom"/>
</dbReference>
<evidence type="ECO:0000256" key="15">
    <source>
        <dbReference type="ARBA" id="ARBA00023136"/>
    </source>
</evidence>
<organism evidence="27 28">
    <name type="scientific">Piscinibacter terrae</name>
    <dbReference type="NCBI Taxonomy" id="2496871"/>
    <lineage>
        <taxon>Bacteria</taxon>
        <taxon>Pseudomonadati</taxon>
        <taxon>Pseudomonadota</taxon>
        <taxon>Betaproteobacteria</taxon>
        <taxon>Burkholderiales</taxon>
        <taxon>Sphaerotilaceae</taxon>
        <taxon>Piscinibacter</taxon>
    </lineage>
</organism>
<keyword evidence="4" id="KW-1003">Cell membrane</keyword>
<feature type="modified residue" description="4-aspartylphosphate" evidence="21">
    <location>
        <position position="546"/>
    </location>
</feature>
<keyword evidence="10" id="KW-0418">Kinase</keyword>
<dbReference type="RefSeq" id="WP_124538729.1">
    <property type="nucleotide sequence ID" value="NZ_QUSW01000001.1"/>
</dbReference>
<dbReference type="InterPro" id="IPR003594">
    <property type="entry name" value="HATPase_dom"/>
</dbReference>
<evidence type="ECO:0000259" key="26">
    <source>
        <dbReference type="PROSITE" id="PS50894"/>
    </source>
</evidence>
<dbReference type="Pfam" id="PF00512">
    <property type="entry name" value="HisKA"/>
    <property type="match status" value="1"/>
</dbReference>
<dbReference type="Gene3D" id="1.20.120.160">
    <property type="entry name" value="HPT domain"/>
    <property type="match status" value="1"/>
</dbReference>
<dbReference type="InterPro" id="IPR001789">
    <property type="entry name" value="Sig_transdc_resp-reg_receiver"/>
</dbReference>
<comment type="subunit">
    <text evidence="17">At low DSF concentrations, interacts with RpfF.</text>
</comment>
<dbReference type="FunFam" id="3.30.565.10:FF:000010">
    <property type="entry name" value="Sensor histidine kinase RcsC"/>
    <property type="match status" value="1"/>
</dbReference>
<dbReference type="InterPro" id="IPR003661">
    <property type="entry name" value="HisK_dim/P_dom"/>
</dbReference>
<dbReference type="FunFam" id="1.10.287.130:FF:000002">
    <property type="entry name" value="Two-component osmosensing histidine kinase"/>
    <property type="match status" value="1"/>
</dbReference>
<dbReference type="PROSITE" id="PS50110">
    <property type="entry name" value="RESPONSE_REGULATORY"/>
    <property type="match status" value="1"/>
</dbReference>
<evidence type="ECO:0000256" key="4">
    <source>
        <dbReference type="ARBA" id="ARBA00022475"/>
    </source>
</evidence>
<dbReference type="SUPFAM" id="SSF55874">
    <property type="entry name" value="ATPase domain of HSP90 chaperone/DNA topoisomerase II/histidine kinase"/>
    <property type="match status" value="1"/>
</dbReference>
<keyword evidence="6" id="KW-0808">Transferase</keyword>
<keyword evidence="5 21" id="KW-0597">Phosphoprotein</keyword>
<dbReference type="Gene3D" id="3.30.565.10">
    <property type="entry name" value="Histidine kinase-like ATPase, C-terminal domain"/>
    <property type="match status" value="1"/>
</dbReference>
<evidence type="ECO:0000259" key="24">
    <source>
        <dbReference type="PROSITE" id="PS50109"/>
    </source>
</evidence>
<evidence type="ECO:0000256" key="19">
    <source>
        <dbReference type="ARBA" id="ARBA00070152"/>
    </source>
</evidence>
<evidence type="ECO:0000256" key="11">
    <source>
        <dbReference type="ARBA" id="ARBA00022840"/>
    </source>
</evidence>
<evidence type="ECO:0000256" key="1">
    <source>
        <dbReference type="ARBA" id="ARBA00000085"/>
    </source>
</evidence>
<dbReference type="AlphaFoldDB" id="A0A3N7HUN5"/>
<evidence type="ECO:0000313" key="27">
    <source>
        <dbReference type="EMBL" id="RQP26058.1"/>
    </source>
</evidence>
<dbReference type="InterPro" id="IPR036890">
    <property type="entry name" value="HATPase_C_sf"/>
</dbReference>
<evidence type="ECO:0000256" key="23">
    <source>
        <dbReference type="SAM" id="Phobius"/>
    </source>
</evidence>
<keyword evidence="7 23" id="KW-0812">Transmembrane</keyword>
<dbReference type="EMBL" id="QUSW01000001">
    <property type="protein sequence ID" value="RQP26058.1"/>
    <property type="molecule type" value="Genomic_DNA"/>
</dbReference>
<evidence type="ECO:0000259" key="25">
    <source>
        <dbReference type="PROSITE" id="PS50110"/>
    </source>
</evidence>
<reference evidence="27 28" key="1">
    <citation type="submission" date="2018-08" db="EMBL/GenBank/DDBJ databases">
        <authorList>
            <person name="Khan S.A."/>
            <person name="Jeon C.O."/>
            <person name="Chun B.H."/>
            <person name="Jeong S.E."/>
        </authorList>
    </citation>
    <scope>NUCLEOTIDE SEQUENCE [LARGE SCALE GENOMIC DNA]</scope>
    <source>
        <strain evidence="27 28">S-16</strain>
    </source>
</reference>
<dbReference type="InterPro" id="IPR005467">
    <property type="entry name" value="His_kinase_dom"/>
</dbReference>
<feature type="transmembrane region" description="Helical" evidence="23">
    <location>
        <begin position="21"/>
        <end position="42"/>
    </location>
</feature>
<dbReference type="Proteomes" id="UP000267464">
    <property type="component" value="Unassembled WGS sequence"/>
</dbReference>
<evidence type="ECO:0000256" key="9">
    <source>
        <dbReference type="ARBA" id="ARBA00022741"/>
    </source>
</evidence>
<keyword evidence="12 23" id="KW-1133">Transmembrane helix</keyword>
<feature type="modified residue" description="Phosphohistidine" evidence="20">
    <location>
        <position position="688"/>
    </location>
</feature>
<evidence type="ECO:0000313" key="28">
    <source>
        <dbReference type="Proteomes" id="UP000267464"/>
    </source>
</evidence>
<dbReference type="GO" id="GO:0000155">
    <property type="term" value="F:phosphorelay sensor kinase activity"/>
    <property type="evidence" value="ECO:0007669"/>
    <property type="project" value="InterPro"/>
</dbReference>
<dbReference type="Pfam" id="PF02518">
    <property type="entry name" value="HATPase_c"/>
    <property type="match status" value="1"/>
</dbReference>
<reference evidence="27 28" key="2">
    <citation type="submission" date="2018-12" db="EMBL/GenBank/DDBJ databases">
        <title>Rhizobacter gummiphilus sp. nov., a rubber-degrading bacterium isolated from the soil of a botanical garden in Japan.</title>
        <authorList>
            <person name="Shunsuke S.S."/>
        </authorList>
    </citation>
    <scope>NUCLEOTIDE SEQUENCE [LARGE SCALE GENOMIC DNA]</scope>
    <source>
        <strain evidence="27 28">S-16</strain>
    </source>
</reference>
<dbReference type="PRINTS" id="PR00344">
    <property type="entry name" value="BCTRLSENSOR"/>
</dbReference>
<dbReference type="Pfam" id="PF01627">
    <property type="entry name" value="Hpt"/>
    <property type="match status" value="1"/>
</dbReference>
<keyword evidence="14" id="KW-0843">Virulence</keyword>
<feature type="domain" description="HPt" evidence="26">
    <location>
        <begin position="649"/>
        <end position="742"/>
    </location>
</feature>
<comment type="function">
    <text evidence="16">Member of the two-component regulatory system BvgS/BvgA. Phosphorylates BvgA via a four-step phosphorelay in response to environmental signals.</text>
</comment>
<dbReference type="PANTHER" id="PTHR45339:SF1">
    <property type="entry name" value="HYBRID SIGNAL TRANSDUCTION HISTIDINE KINASE J"/>
    <property type="match status" value="1"/>
</dbReference>
<dbReference type="SUPFAM" id="SSF52172">
    <property type="entry name" value="CheY-like"/>
    <property type="match status" value="1"/>
</dbReference>
<evidence type="ECO:0000256" key="21">
    <source>
        <dbReference type="PROSITE-ProRule" id="PRU00169"/>
    </source>
</evidence>
<keyword evidence="22" id="KW-0175">Coiled coil</keyword>
<dbReference type="Gene3D" id="1.10.287.130">
    <property type="match status" value="1"/>
</dbReference>
<proteinExistence type="predicted"/>
<dbReference type="InterPro" id="IPR004358">
    <property type="entry name" value="Sig_transdc_His_kin-like_C"/>
</dbReference>
<dbReference type="CDD" id="cd17546">
    <property type="entry name" value="REC_hyHK_CKI1_RcsC-like"/>
    <property type="match status" value="1"/>
</dbReference>
<evidence type="ECO:0000256" key="16">
    <source>
        <dbReference type="ARBA" id="ARBA00058004"/>
    </source>
</evidence>
<feature type="coiled-coil region" evidence="22">
    <location>
        <begin position="217"/>
        <end position="247"/>
    </location>
</feature>
<evidence type="ECO:0000256" key="3">
    <source>
        <dbReference type="ARBA" id="ARBA00012438"/>
    </source>
</evidence>
<dbReference type="Pfam" id="PF00072">
    <property type="entry name" value="Response_reg"/>
    <property type="match status" value="1"/>
</dbReference>
<dbReference type="SMART" id="SM00448">
    <property type="entry name" value="REC"/>
    <property type="match status" value="1"/>
</dbReference>
<dbReference type="CDD" id="cd16922">
    <property type="entry name" value="HATPase_EvgS-ArcB-TorS-like"/>
    <property type="match status" value="1"/>
</dbReference>
<dbReference type="EC" id="2.7.13.3" evidence="3"/>
<evidence type="ECO:0000256" key="14">
    <source>
        <dbReference type="ARBA" id="ARBA00023026"/>
    </source>
</evidence>
<feature type="transmembrane region" description="Helical" evidence="23">
    <location>
        <begin position="195"/>
        <end position="214"/>
    </location>
</feature>
<dbReference type="PANTHER" id="PTHR45339">
    <property type="entry name" value="HYBRID SIGNAL TRANSDUCTION HISTIDINE KINASE J"/>
    <property type="match status" value="1"/>
</dbReference>
<dbReference type="GO" id="GO:0005524">
    <property type="term" value="F:ATP binding"/>
    <property type="evidence" value="ECO:0007669"/>
    <property type="project" value="UniProtKB-KW"/>
</dbReference>
<feature type="domain" description="Response regulatory" evidence="25">
    <location>
        <begin position="497"/>
        <end position="614"/>
    </location>
</feature>
<evidence type="ECO:0000256" key="18">
    <source>
        <dbReference type="ARBA" id="ARBA00068150"/>
    </source>
</evidence>